<feature type="compositionally biased region" description="Basic and acidic residues" evidence="1">
    <location>
        <begin position="82"/>
        <end position="96"/>
    </location>
</feature>
<feature type="region of interest" description="Disordered" evidence="1">
    <location>
        <begin position="78"/>
        <end position="124"/>
    </location>
</feature>
<organism evidence="3">
    <name type="scientific">Micromonas pusilla (strain CCMP1545)</name>
    <name type="common">Picoplanktonic green alga</name>
    <dbReference type="NCBI Taxonomy" id="564608"/>
    <lineage>
        <taxon>Eukaryota</taxon>
        <taxon>Viridiplantae</taxon>
        <taxon>Chlorophyta</taxon>
        <taxon>Mamiellophyceae</taxon>
        <taxon>Mamiellales</taxon>
        <taxon>Mamiellaceae</taxon>
        <taxon>Micromonas</taxon>
    </lineage>
</organism>
<gene>
    <name evidence="2" type="ORF">MICPUCDRAFT_62875</name>
</gene>
<dbReference type="AlphaFoldDB" id="C1N0L6"/>
<accession>C1N0L6</accession>
<reference evidence="2 3" key="1">
    <citation type="journal article" date="2009" name="Science">
        <title>Green evolution and dynamic adaptations revealed by genomes of the marine picoeukaryotes Micromonas.</title>
        <authorList>
            <person name="Worden A.Z."/>
            <person name="Lee J.H."/>
            <person name="Mock T."/>
            <person name="Rouze P."/>
            <person name="Simmons M.P."/>
            <person name="Aerts A.L."/>
            <person name="Allen A.E."/>
            <person name="Cuvelier M.L."/>
            <person name="Derelle E."/>
            <person name="Everett M.V."/>
            <person name="Foulon E."/>
            <person name="Grimwood J."/>
            <person name="Gundlach H."/>
            <person name="Henrissat B."/>
            <person name="Napoli C."/>
            <person name="McDonald S.M."/>
            <person name="Parker M.S."/>
            <person name="Rombauts S."/>
            <person name="Salamov A."/>
            <person name="Von Dassow P."/>
            <person name="Badger J.H."/>
            <person name="Coutinho P.M."/>
            <person name="Demir E."/>
            <person name="Dubchak I."/>
            <person name="Gentemann C."/>
            <person name="Eikrem W."/>
            <person name="Gready J.E."/>
            <person name="John U."/>
            <person name="Lanier W."/>
            <person name="Lindquist E.A."/>
            <person name="Lucas S."/>
            <person name="Mayer K.F."/>
            <person name="Moreau H."/>
            <person name="Not F."/>
            <person name="Otillar R."/>
            <person name="Panaud O."/>
            <person name="Pangilinan J."/>
            <person name="Paulsen I."/>
            <person name="Piegu B."/>
            <person name="Poliakov A."/>
            <person name="Robbens S."/>
            <person name="Schmutz J."/>
            <person name="Toulza E."/>
            <person name="Wyss T."/>
            <person name="Zelensky A."/>
            <person name="Zhou K."/>
            <person name="Armbrust E.V."/>
            <person name="Bhattacharya D."/>
            <person name="Goodenough U.W."/>
            <person name="Van de Peer Y."/>
            <person name="Grigoriev I.V."/>
        </authorList>
    </citation>
    <scope>NUCLEOTIDE SEQUENCE [LARGE SCALE GENOMIC DNA]</scope>
    <source>
        <strain evidence="2 3">CCMP1545</strain>
    </source>
</reference>
<evidence type="ECO:0000256" key="1">
    <source>
        <dbReference type="SAM" id="MobiDB-lite"/>
    </source>
</evidence>
<evidence type="ECO:0000313" key="2">
    <source>
        <dbReference type="EMBL" id="EEH54293.1"/>
    </source>
</evidence>
<name>C1N0L6_MICPC</name>
<feature type="compositionally biased region" description="Low complexity" evidence="1">
    <location>
        <begin position="37"/>
        <end position="48"/>
    </location>
</feature>
<dbReference type="Proteomes" id="UP000001876">
    <property type="component" value="Unassembled WGS sequence"/>
</dbReference>
<feature type="region of interest" description="Disordered" evidence="1">
    <location>
        <begin position="149"/>
        <end position="252"/>
    </location>
</feature>
<evidence type="ECO:0000313" key="3">
    <source>
        <dbReference type="Proteomes" id="UP000001876"/>
    </source>
</evidence>
<dbReference type="RefSeq" id="XP_003061663.1">
    <property type="nucleotide sequence ID" value="XM_003061617.1"/>
</dbReference>
<feature type="compositionally biased region" description="Acidic residues" evidence="1">
    <location>
        <begin position="158"/>
        <end position="172"/>
    </location>
</feature>
<protein>
    <submittedName>
        <fullName evidence="2">Predicted protein</fullName>
    </submittedName>
</protein>
<dbReference type="OrthoDB" id="498790at2759"/>
<dbReference type="GeneID" id="9686849"/>
<sequence length="283" mass="30166">MPAGVEPLSKATSPPPPEHRRPGRPRKTLEDPPPGALPLALAAAGVGPTSTQSAILRGVTGGGVHRRRTNASFLFGASPLDRLTEKRAAREPKPEIAEPLPPPRARAFRTAAESQSSSSRGPKVGVTYDVHVAFETCARHAAKVAAMRIDGGNRDGGGDENGENGENEDAETPADREKRRKQLDTLFEVLPPTIHAPSHVRRTFTPHGDPPTQSSRRARKAWTSLLEPPSEDAAAARGGGGGGGETASHTTPFAWCTPFLKDFSRRHSSPALPFQRLTGKTFD</sequence>
<proteinExistence type="predicted"/>
<keyword evidence="3" id="KW-1185">Reference proteome</keyword>
<dbReference type="KEGG" id="mpp:MICPUCDRAFT_62875"/>
<dbReference type="EMBL" id="GG663744">
    <property type="protein sequence ID" value="EEH54293.1"/>
    <property type="molecule type" value="Genomic_DNA"/>
</dbReference>
<feature type="region of interest" description="Disordered" evidence="1">
    <location>
        <begin position="1"/>
        <end position="50"/>
    </location>
</feature>